<evidence type="ECO:0000313" key="2">
    <source>
        <dbReference type="EMBL" id="EME36095.1"/>
    </source>
</evidence>
<feature type="compositionally biased region" description="Basic residues" evidence="1">
    <location>
        <begin position="22"/>
        <end position="31"/>
    </location>
</feature>
<accession>M2YC70</accession>
<protein>
    <submittedName>
        <fullName evidence="2">Uncharacterized protein</fullName>
    </submittedName>
</protein>
<evidence type="ECO:0000256" key="1">
    <source>
        <dbReference type="SAM" id="MobiDB-lite"/>
    </source>
</evidence>
<keyword evidence="3" id="KW-1185">Reference proteome</keyword>
<organism evidence="2 3">
    <name type="scientific">Kocuria palustris PEL</name>
    <dbReference type="NCBI Taxonomy" id="1236550"/>
    <lineage>
        <taxon>Bacteria</taxon>
        <taxon>Bacillati</taxon>
        <taxon>Actinomycetota</taxon>
        <taxon>Actinomycetes</taxon>
        <taxon>Micrococcales</taxon>
        <taxon>Micrococcaceae</taxon>
        <taxon>Kocuria</taxon>
    </lineage>
</organism>
<reference evidence="2 3" key="1">
    <citation type="journal article" date="2014" name="Genome Announc.">
        <title>Draft Genome Sequence of Kocuria palustris PEL.</title>
        <authorList>
            <person name="Sharma G."/>
            <person name="Khatri I."/>
            <person name="Subramanian S."/>
        </authorList>
    </citation>
    <scope>NUCLEOTIDE SEQUENCE [LARGE SCALE GENOMIC DNA]</scope>
    <source>
        <strain evidence="2 3">PEL</strain>
    </source>
</reference>
<sequence>MDARRPRPRLSSSLGEEESRRPPRCPPHRGTRPGCGDRHHGQVGRGGPGHASTDRWNALLVSPAWSKHAGPHRRTPHPFSPTCWCSARASTTSRTSTWRSPATLWWCSPASPARESPPWPSERRIQAVGARNSASFSDGVR</sequence>
<name>M2YC70_9MICC</name>
<comment type="caution">
    <text evidence="2">The sequence shown here is derived from an EMBL/GenBank/DDBJ whole genome shotgun (WGS) entry which is preliminary data.</text>
</comment>
<gene>
    <name evidence="2" type="ORF">C884_00863</name>
</gene>
<proteinExistence type="predicted"/>
<dbReference type="Proteomes" id="UP000009877">
    <property type="component" value="Unassembled WGS sequence"/>
</dbReference>
<dbReference type="EMBL" id="ANHZ02000018">
    <property type="protein sequence ID" value="EME36095.1"/>
    <property type="molecule type" value="Genomic_DNA"/>
</dbReference>
<dbReference type="AlphaFoldDB" id="M2YC70"/>
<evidence type="ECO:0000313" key="3">
    <source>
        <dbReference type="Proteomes" id="UP000009877"/>
    </source>
</evidence>
<feature type="region of interest" description="Disordered" evidence="1">
    <location>
        <begin position="1"/>
        <end position="55"/>
    </location>
</feature>